<keyword evidence="1" id="KW-0393">Immunoglobulin domain</keyword>
<dbReference type="SMART" id="SM00408">
    <property type="entry name" value="IGc2"/>
    <property type="match status" value="1"/>
</dbReference>
<proteinExistence type="predicted"/>
<accession>A0A7J6AI48</accession>
<dbReference type="Pfam" id="PF00047">
    <property type="entry name" value="ig"/>
    <property type="match status" value="1"/>
</dbReference>
<dbReference type="InterPro" id="IPR007110">
    <property type="entry name" value="Ig-like_dom"/>
</dbReference>
<dbReference type="InterPro" id="IPR036179">
    <property type="entry name" value="Ig-like_dom_sf"/>
</dbReference>
<sequence length="432" mass="47012">MSTAKANTTNTTTVATTQDTQVVSFSMKINREFDTALTDKKSVAFMELKKTIENSIDESYRSVPGYQAKSANVYDFRSGSVIADFSINATSNNLNLVSANQQLASTLRSQGLNISNDGFSYSVADGLYNSNDQIYPGQNLTLTCNTTVNNTITWTRNGIELKESARYKIYQTVLIVKNTTPDDSGQYECSTTENSIPFVSWQRIMIPDPNIQVTNDKVVTCENSTIMLQCCAQESYEVKWSVDPAACIQPSTAPPTGCILCDYKVNSQDCRTNQSTLVTCQLTKSDYGAQTIKINIISGIFTCNDGVFGPGNVGDVHVGDCNQGMVGYQTAKCNSTGQWQITDFNCVLRVVQNLKDRVVLLLPAELPQFVANLSTITETNAQTITTSSSTILTIADILKDIANISQAIVLSKPVMNGFLQTLDVIGSPATQG</sequence>
<dbReference type="Proteomes" id="UP000593565">
    <property type="component" value="Unassembled WGS sequence"/>
</dbReference>
<dbReference type="SUPFAM" id="SSF82671">
    <property type="entry name" value="SEA domain"/>
    <property type="match status" value="1"/>
</dbReference>
<dbReference type="AlphaFoldDB" id="A0A7J6AI48"/>
<protein>
    <submittedName>
        <fullName evidence="4">Uncharacterized protein</fullName>
    </submittedName>
</protein>
<feature type="domain" description="Ig-like" evidence="3">
    <location>
        <begin position="137"/>
        <end position="200"/>
    </location>
</feature>
<dbReference type="PANTHER" id="PTHR45813:SF4">
    <property type="entry name" value="ADHESION G PROTEIN-COUPLED RECEPTOR F5"/>
    <property type="match status" value="1"/>
</dbReference>
<dbReference type="Pfam" id="PF01390">
    <property type="entry name" value="SEA"/>
    <property type="match status" value="1"/>
</dbReference>
<name>A0A7J6AI48_AMEME</name>
<dbReference type="GO" id="GO:0004930">
    <property type="term" value="F:G protein-coupled receptor activity"/>
    <property type="evidence" value="ECO:0007669"/>
    <property type="project" value="TreeGrafter"/>
</dbReference>
<dbReference type="InterPro" id="IPR003599">
    <property type="entry name" value="Ig_sub"/>
</dbReference>
<dbReference type="Gene3D" id="2.60.40.10">
    <property type="entry name" value="Immunoglobulins"/>
    <property type="match status" value="1"/>
</dbReference>
<dbReference type="SUPFAM" id="SSF48726">
    <property type="entry name" value="Immunoglobulin"/>
    <property type="match status" value="1"/>
</dbReference>
<feature type="domain" description="SEA" evidence="2">
    <location>
        <begin position="19"/>
        <end position="128"/>
    </location>
</feature>
<keyword evidence="5" id="KW-1185">Reference proteome</keyword>
<evidence type="ECO:0000313" key="5">
    <source>
        <dbReference type="Proteomes" id="UP000593565"/>
    </source>
</evidence>
<dbReference type="EMBL" id="JAAGNN010000012">
    <property type="protein sequence ID" value="KAF4082592.1"/>
    <property type="molecule type" value="Genomic_DNA"/>
</dbReference>
<dbReference type="InterPro" id="IPR003598">
    <property type="entry name" value="Ig_sub2"/>
</dbReference>
<feature type="non-terminal residue" evidence="4">
    <location>
        <position position="1"/>
    </location>
</feature>
<evidence type="ECO:0000259" key="3">
    <source>
        <dbReference type="PROSITE" id="PS50835"/>
    </source>
</evidence>
<dbReference type="InterPro" id="IPR051587">
    <property type="entry name" value="Adhesion_GPCR"/>
</dbReference>
<organism evidence="4 5">
    <name type="scientific">Ameiurus melas</name>
    <name type="common">Black bullhead</name>
    <name type="synonym">Silurus melas</name>
    <dbReference type="NCBI Taxonomy" id="219545"/>
    <lineage>
        <taxon>Eukaryota</taxon>
        <taxon>Metazoa</taxon>
        <taxon>Chordata</taxon>
        <taxon>Craniata</taxon>
        <taxon>Vertebrata</taxon>
        <taxon>Euteleostomi</taxon>
        <taxon>Actinopterygii</taxon>
        <taxon>Neopterygii</taxon>
        <taxon>Teleostei</taxon>
        <taxon>Ostariophysi</taxon>
        <taxon>Siluriformes</taxon>
        <taxon>Ictaluridae</taxon>
        <taxon>Ameiurus</taxon>
    </lineage>
</organism>
<dbReference type="GO" id="GO:0007189">
    <property type="term" value="P:adenylate cyclase-activating G protein-coupled receptor signaling pathway"/>
    <property type="evidence" value="ECO:0007669"/>
    <property type="project" value="TreeGrafter"/>
</dbReference>
<dbReference type="InterPro" id="IPR013783">
    <property type="entry name" value="Ig-like_fold"/>
</dbReference>
<dbReference type="InterPro" id="IPR000082">
    <property type="entry name" value="SEA_dom"/>
</dbReference>
<dbReference type="InterPro" id="IPR013151">
    <property type="entry name" value="Immunoglobulin_dom"/>
</dbReference>
<gene>
    <name evidence="4" type="ORF">AMELA_G00153310</name>
</gene>
<comment type="caution">
    <text evidence="4">The sequence shown here is derived from an EMBL/GenBank/DDBJ whole genome shotgun (WGS) entry which is preliminary data.</text>
</comment>
<dbReference type="PROSITE" id="PS50024">
    <property type="entry name" value="SEA"/>
    <property type="match status" value="1"/>
</dbReference>
<dbReference type="PROSITE" id="PS50835">
    <property type="entry name" value="IG_LIKE"/>
    <property type="match status" value="1"/>
</dbReference>
<evidence type="ECO:0000313" key="4">
    <source>
        <dbReference type="EMBL" id="KAF4082592.1"/>
    </source>
</evidence>
<reference evidence="4 5" key="1">
    <citation type="submission" date="2020-02" db="EMBL/GenBank/DDBJ databases">
        <title>A chromosome-scale genome assembly of the black bullhead catfish (Ameiurus melas).</title>
        <authorList>
            <person name="Wen M."/>
            <person name="Zham M."/>
            <person name="Cabau C."/>
            <person name="Klopp C."/>
            <person name="Donnadieu C."/>
            <person name="Roques C."/>
            <person name="Bouchez O."/>
            <person name="Lampietro C."/>
            <person name="Jouanno E."/>
            <person name="Herpin A."/>
            <person name="Louis A."/>
            <person name="Berthelot C."/>
            <person name="Parey E."/>
            <person name="Roest-Crollius H."/>
            <person name="Braasch I."/>
            <person name="Postlethwait J."/>
            <person name="Robinson-Rechavi M."/>
            <person name="Echchiki A."/>
            <person name="Begum T."/>
            <person name="Montfort J."/>
            <person name="Schartl M."/>
            <person name="Bobe J."/>
            <person name="Guiguen Y."/>
        </authorList>
    </citation>
    <scope>NUCLEOTIDE SEQUENCE [LARGE SCALE GENOMIC DNA]</scope>
    <source>
        <strain evidence="4">M_S1</strain>
        <tissue evidence="4">Blood</tissue>
    </source>
</reference>
<evidence type="ECO:0000256" key="1">
    <source>
        <dbReference type="ARBA" id="ARBA00023319"/>
    </source>
</evidence>
<dbReference type="InterPro" id="IPR036364">
    <property type="entry name" value="SEA_dom_sf"/>
</dbReference>
<evidence type="ECO:0000259" key="2">
    <source>
        <dbReference type="PROSITE" id="PS50024"/>
    </source>
</evidence>
<dbReference type="PANTHER" id="PTHR45813">
    <property type="entry name" value="IG-LIKE DOMAIN-CONTAINING PROTEIN"/>
    <property type="match status" value="1"/>
</dbReference>
<dbReference type="SMART" id="SM00409">
    <property type="entry name" value="IG"/>
    <property type="match status" value="1"/>
</dbReference>